<name>A0A6C0JQH0_9ZZZZ</name>
<dbReference type="PANTHER" id="PTHR48058">
    <property type="entry name" value="LRR RECEPTOR-LIKE SERINE/THREONINE-PROTEIN KINASE FLS2-RELATED"/>
    <property type="match status" value="1"/>
</dbReference>
<accession>A0A6C0JQH0</accession>
<reference evidence="1" key="1">
    <citation type="journal article" date="2020" name="Nature">
        <title>Giant virus diversity and host interactions through global metagenomics.</title>
        <authorList>
            <person name="Schulz F."/>
            <person name="Roux S."/>
            <person name="Paez-Espino D."/>
            <person name="Jungbluth S."/>
            <person name="Walsh D.A."/>
            <person name="Denef V.J."/>
            <person name="McMahon K.D."/>
            <person name="Konstantinidis K.T."/>
            <person name="Eloe-Fadrosh E.A."/>
            <person name="Kyrpides N.C."/>
            <person name="Woyke T."/>
        </authorList>
    </citation>
    <scope>NUCLEOTIDE SEQUENCE</scope>
    <source>
        <strain evidence="1">GVMAG-S-1038524-41</strain>
    </source>
</reference>
<dbReference type="Pfam" id="PF00560">
    <property type="entry name" value="LRR_1"/>
    <property type="match status" value="2"/>
</dbReference>
<evidence type="ECO:0000313" key="1">
    <source>
        <dbReference type="EMBL" id="QHU07066.1"/>
    </source>
</evidence>
<dbReference type="Gene3D" id="3.80.10.10">
    <property type="entry name" value="Ribonuclease Inhibitor"/>
    <property type="match status" value="1"/>
</dbReference>
<dbReference type="EMBL" id="MN740672">
    <property type="protein sequence ID" value="QHU07066.1"/>
    <property type="molecule type" value="Genomic_DNA"/>
</dbReference>
<dbReference type="AlphaFoldDB" id="A0A6C0JQH0"/>
<dbReference type="PANTHER" id="PTHR48058:SF28">
    <property type="entry name" value="OS04G0122000 PROTEIN"/>
    <property type="match status" value="1"/>
</dbReference>
<sequence length="99" mass="11279">MHSNFFSYVKQFPKLETLSASHNRLLGEILNLKSLKVLSLTNNYFTGEIPCFPNKEMKVLELGANYFSVTIPKCIGDLSALNVLDRVIITLIHNLFLMF</sequence>
<dbReference type="SUPFAM" id="SSF52058">
    <property type="entry name" value="L domain-like"/>
    <property type="match status" value="1"/>
</dbReference>
<organism evidence="1">
    <name type="scientific">viral metagenome</name>
    <dbReference type="NCBI Taxonomy" id="1070528"/>
    <lineage>
        <taxon>unclassified sequences</taxon>
        <taxon>metagenomes</taxon>
        <taxon>organismal metagenomes</taxon>
    </lineage>
</organism>
<dbReference type="InterPro" id="IPR001611">
    <property type="entry name" value="Leu-rich_rpt"/>
</dbReference>
<dbReference type="InterPro" id="IPR032675">
    <property type="entry name" value="LRR_dom_sf"/>
</dbReference>
<protein>
    <submittedName>
        <fullName evidence="1">Uncharacterized protein</fullName>
    </submittedName>
</protein>
<proteinExistence type="predicted"/>